<accession>A0A9N9I990</accession>
<evidence type="ECO:0000313" key="2">
    <source>
        <dbReference type="EMBL" id="CAG8725899.1"/>
    </source>
</evidence>
<gene>
    <name evidence="2" type="ORF">ALEPTO_LOCUS12436</name>
</gene>
<keyword evidence="3" id="KW-1185">Reference proteome</keyword>
<dbReference type="OrthoDB" id="2436819at2759"/>
<protein>
    <submittedName>
        <fullName evidence="2">2940_t:CDS:1</fullName>
    </submittedName>
</protein>
<feature type="non-terminal residue" evidence="2">
    <location>
        <position position="59"/>
    </location>
</feature>
<name>A0A9N9I990_9GLOM</name>
<sequence length="59" mass="6641">PQQATARDKLSKLVKISSTPLLDLIVQRTRGWLVGSYNKPQSSTRRDPSAFELNETNIN</sequence>
<comment type="caution">
    <text evidence="2">The sequence shown here is derived from an EMBL/GenBank/DDBJ whole genome shotgun (WGS) entry which is preliminary data.</text>
</comment>
<evidence type="ECO:0000256" key="1">
    <source>
        <dbReference type="SAM" id="MobiDB-lite"/>
    </source>
</evidence>
<feature type="region of interest" description="Disordered" evidence="1">
    <location>
        <begin position="36"/>
        <end position="59"/>
    </location>
</feature>
<feature type="non-terminal residue" evidence="2">
    <location>
        <position position="1"/>
    </location>
</feature>
<dbReference type="EMBL" id="CAJVPS010028235">
    <property type="protein sequence ID" value="CAG8725899.1"/>
    <property type="molecule type" value="Genomic_DNA"/>
</dbReference>
<dbReference type="Proteomes" id="UP000789508">
    <property type="component" value="Unassembled WGS sequence"/>
</dbReference>
<dbReference type="AlphaFoldDB" id="A0A9N9I990"/>
<proteinExistence type="predicted"/>
<organism evidence="2 3">
    <name type="scientific">Ambispora leptoticha</name>
    <dbReference type="NCBI Taxonomy" id="144679"/>
    <lineage>
        <taxon>Eukaryota</taxon>
        <taxon>Fungi</taxon>
        <taxon>Fungi incertae sedis</taxon>
        <taxon>Mucoromycota</taxon>
        <taxon>Glomeromycotina</taxon>
        <taxon>Glomeromycetes</taxon>
        <taxon>Archaeosporales</taxon>
        <taxon>Ambisporaceae</taxon>
        <taxon>Ambispora</taxon>
    </lineage>
</organism>
<reference evidence="2" key="1">
    <citation type="submission" date="2021-06" db="EMBL/GenBank/DDBJ databases">
        <authorList>
            <person name="Kallberg Y."/>
            <person name="Tangrot J."/>
            <person name="Rosling A."/>
        </authorList>
    </citation>
    <scope>NUCLEOTIDE SEQUENCE</scope>
    <source>
        <strain evidence="2">FL130A</strain>
    </source>
</reference>
<evidence type="ECO:0000313" key="3">
    <source>
        <dbReference type="Proteomes" id="UP000789508"/>
    </source>
</evidence>